<accession>A0A7R9A760</accession>
<dbReference type="EMBL" id="LR900785">
    <property type="protein sequence ID" value="CAD7246888.1"/>
    <property type="molecule type" value="Genomic_DNA"/>
</dbReference>
<proteinExistence type="predicted"/>
<sequence length="154" mass="17640">MRWELKFRDQKYFNTPISKKLCVSLLTERRIWGSRQIKALEGHRDLIRLEEHHQADEESSSPLRNRTASTMKAILALLAICAVVYSQRPQQPCCCDPEGDCDPIDCFDLCLDLYPDTIGICADPPDICWCFSQGSCKNETVIETKFVKTLKTKP</sequence>
<dbReference type="EMBL" id="CAJPEV010001268">
    <property type="protein sequence ID" value="CAG0891744.1"/>
    <property type="molecule type" value="Genomic_DNA"/>
</dbReference>
<keyword evidence="2" id="KW-1185">Reference proteome</keyword>
<dbReference type="AlphaFoldDB" id="A0A7R9A760"/>
<dbReference type="Proteomes" id="UP000677054">
    <property type="component" value="Unassembled WGS sequence"/>
</dbReference>
<evidence type="ECO:0000313" key="1">
    <source>
        <dbReference type="EMBL" id="CAD7246888.1"/>
    </source>
</evidence>
<reference evidence="1" key="1">
    <citation type="submission" date="2020-11" db="EMBL/GenBank/DDBJ databases">
        <authorList>
            <person name="Tran Van P."/>
        </authorList>
    </citation>
    <scope>NUCLEOTIDE SEQUENCE</scope>
</reference>
<organism evidence="1">
    <name type="scientific">Darwinula stevensoni</name>
    <dbReference type="NCBI Taxonomy" id="69355"/>
    <lineage>
        <taxon>Eukaryota</taxon>
        <taxon>Metazoa</taxon>
        <taxon>Ecdysozoa</taxon>
        <taxon>Arthropoda</taxon>
        <taxon>Crustacea</taxon>
        <taxon>Oligostraca</taxon>
        <taxon>Ostracoda</taxon>
        <taxon>Podocopa</taxon>
        <taxon>Podocopida</taxon>
        <taxon>Darwinulocopina</taxon>
        <taxon>Darwinuloidea</taxon>
        <taxon>Darwinulidae</taxon>
        <taxon>Darwinula</taxon>
    </lineage>
</organism>
<evidence type="ECO:0000313" key="2">
    <source>
        <dbReference type="Proteomes" id="UP000677054"/>
    </source>
</evidence>
<name>A0A7R9A760_9CRUS</name>
<protein>
    <submittedName>
        <fullName evidence="1">Uncharacterized protein</fullName>
    </submittedName>
</protein>
<gene>
    <name evidence="1" type="ORF">DSTB1V02_LOCUS6731</name>
</gene>